<dbReference type="AlphaFoldDB" id="A0A4U1CQ34"/>
<keyword evidence="2" id="KW-1185">Reference proteome</keyword>
<dbReference type="EMBL" id="SWBQ01000001">
    <property type="protein sequence ID" value="TKC08990.1"/>
    <property type="molecule type" value="Genomic_DNA"/>
</dbReference>
<dbReference type="Proteomes" id="UP000307244">
    <property type="component" value="Unassembled WGS sequence"/>
</dbReference>
<protein>
    <recommendedName>
        <fullName evidence="3">Helix-turn-helix domain-containing protein</fullName>
    </recommendedName>
</protein>
<dbReference type="OrthoDB" id="773121at2"/>
<evidence type="ECO:0008006" key="3">
    <source>
        <dbReference type="Google" id="ProtNLM"/>
    </source>
</evidence>
<organism evidence="1 2">
    <name type="scientific">Pedobacter frigoris</name>
    <dbReference type="NCBI Taxonomy" id="2571272"/>
    <lineage>
        <taxon>Bacteria</taxon>
        <taxon>Pseudomonadati</taxon>
        <taxon>Bacteroidota</taxon>
        <taxon>Sphingobacteriia</taxon>
        <taxon>Sphingobacteriales</taxon>
        <taxon>Sphingobacteriaceae</taxon>
        <taxon>Pedobacter</taxon>
    </lineage>
</organism>
<evidence type="ECO:0000313" key="1">
    <source>
        <dbReference type="EMBL" id="TKC08990.1"/>
    </source>
</evidence>
<dbReference type="RefSeq" id="WP_136834408.1">
    <property type="nucleotide sequence ID" value="NZ_SWBQ01000001.1"/>
</dbReference>
<accession>A0A4U1CQ34</accession>
<sequence length="83" mass="9819">MNEEILEKLGNLMELQRELNVMMTAISHKVLLPEQEEVWLTKAAVMDELCITSRTFYRRRVTENWETKVSGGQVYYLKASLRR</sequence>
<gene>
    <name evidence="1" type="ORF">FA047_02525</name>
</gene>
<reference evidence="1 2" key="1">
    <citation type="submission" date="2019-04" db="EMBL/GenBank/DDBJ databases">
        <title>Pedobacter sp. RP-3-15 sp. nov., isolated from Arctic soil.</title>
        <authorList>
            <person name="Dahal R.H."/>
            <person name="Kim D.-U."/>
        </authorList>
    </citation>
    <scope>NUCLEOTIDE SEQUENCE [LARGE SCALE GENOMIC DNA]</scope>
    <source>
        <strain evidence="1 2">RP-3-15</strain>
    </source>
</reference>
<proteinExistence type="predicted"/>
<name>A0A4U1CQ34_9SPHI</name>
<evidence type="ECO:0000313" key="2">
    <source>
        <dbReference type="Proteomes" id="UP000307244"/>
    </source>
</evidence>
<comment type="caution">
    <text evidence="1">The sequence shown here is derived from an EMBL/GenBank/DDBJ whole genome shotgun (WGS) entry which is preliminary data.</text>
</comment>